<sequence length="98" mass="12058">MTMKKVKMKRKMMRKKKKMMRRKKYCPTKKNKLDKKNKNPILIGFLFFTKRVAFIRKLCKIVVLDYNRIISSSLRRQGCKQQRKQYHRLVYDTNITIK</sequence>
<dbReference type="EMBL" id="MHOR01000007">
    <property type="protein sequence ID" value="OGZ67515.1"/>
    <property type="molecule type" value="Genomic_DNA"/>
</dbReference>
<accession>A0A1G2HYE6</accession>
<dbReference type="Proteomes" id="UP000178380">
    <property type="component" value="Unassembled WGS sequence"/>
</dbReference>
<evidence type="ECO:0000256" key="1">
    <source>
        <dbReference type="SAM" id="MobiDB-lite"/>
    </source>
</evidence>
<comment type="caution">
    <text evidence="2">The sequence shown here is derived from an EMBL/GenBank/DDBJ whole genome shotgun (WGS) entry which is preliminary data.</text>
</comment>
<evidence type="ECO:0000313" key="3">
    <source>
        <dbReference type="Proteomes" id="UP000178380"/>
    </source>
</evidence>
<evidence type="ECO:0000313" key="2">
    <source>
        <dbReference type="EMBL" id="OGZ67515.1"/>
    </source>
</evidence>
<gene>
    <name evidence="2" type="ORF">A3C58_02065</name>
</gene>
<reference evidence="2 3" key="1">
    <citation type="journal article" date="2016" name="Nat. Commun.">
        <title>Thousands of microbial genomes shed light on interconnected biogeochemical processes in an aquifer system.</title>
        <authorList>
            <person name="Anantharaman K."/>
            <person name="Brown C.T."/>
            <person name="Hug L.A."/>
            <person name="Sharon I."/>
            <person name="Castelle C.J."/>
            <person name="Probst A.J."/>
            <person name="Thomas B.C."/>
            <person name="Singh A."/>
            <person name="Wilkins M.J."/>
            <person name="Karaoz U."/>
            <person name="Brodie E.L."/>
            <person name="Williams K.H."/>
            <person name="Hubbard S.S."/>
            <person name="Banfield J.F."/>
        </authorList>
    </citation>
    <scope>NUCLEOTIDE SEQUENCE [LARGE SCALE GENOMIC DNA]</scope>
</reference>
<feature type="region of interest" description="Disordered" evidence="1">
    <location>
        <begin position="1"/>
        <end position="24"/>
    </location>
</feature>
<proteinExistence type="predicted"/>
<dbReference type="AlphaFoldDB" id="A0A1G2HYE6"/>
<protein>
    <submittedName>
        <fullName evidence="2">Uncharacterized protein</fullName>
    </submittedName>
</protein>
<organism evidence="2 3">
    <name type="scientific">Candidatus Staskawiczbacteria bacterium RIFCSPHIGHO2_02_FULL_34_10</name>
    <dbReference type="NCBI Taxonomy" id="1802205"/>
    <lineage>
        <taxon>Bacteria</taxon>
        <taxon>Candidatus Staskawicziibacteriota</taxon>
    </lineage>
</organism>
<dbReference type="STRING" id="1802205.A3C58_02065"/>
<name>A0A1G2HYE6_9BACT</name>